<evidence type="ECO:0000313" key="2">
    <source>
        <dbReference type="EMBL" id="KON30235.1"/>
    </source>
</evidence>
<comment type="caution">
    <text evidence="2">The sequence shown here is derived from an EMBL/GenBank/DDBJ whole genome shotgun (WGS) entry which is preliminary data.</text>
</comment>
<dbReference type="Gene3D" id="3.20.20.370">
    <property type="entry name" value="Glycoside hydrolase/deacetylase"/>
    <property type="match status" value="1"/>
</dbReference>
<dbReference type="Pfam" id="PF01522">
    <property type="entry name" value="Polysacc_deac_1"/>
    <property type="match status" value="1"/>
</dbReference>
<name>A0A0M0BPE6_9ARCH</name>
<feature type="domain" description="NodB homology" evidence="1">
    <location>
        <begin position="6"/>
        <end position="103"/>
    </location>
</feature>
<protein>
    <recommendedName>
        <fullName evidence="1">NodB homology domain-containing protein</fullName>
    </recommendedName>
</protein>
<dbReference type="InterPro" id="IPR011330">
    <property type="entry name" value="Glyco_hydro/deAcase_b/a-brl"/>
</dbReference>
<dbReference type="GO" id="GO:0016810">
    <property type="term" value="F:hydrolase activity, acting on carbon-nitrogen (but not peptide) bonds"/>
    <property type="evidence" value="ECO:0007669"/>
    <property type="project" value="InterPro"/>
</dbReference>
<dbReference type="EMBL" id="LFWU01000130">
    <property type="protein sequence ID" value="KON30235.1"/>
    <property type="molecule type" value="Genomic_DNA"/>
</dbReference>
<dbReference type="Proteomes" id="UP000037237">
    <property type="component" value="Unassembled WGS sequence"/>
</dbReference>
<sequence>MTPNICREIFLTFDVEDFVNRRSLKSLNFILKLLRKHELQGLFFITGHMAEKLASCKETLELFAGQKIGYHSSSHSVRPTILEYTDVSDYAVARSESIRRECSHINPLTGKIEGKGGINFLQELFPDHHIKAFRAPDYCWSPPHLQALADLGIEYDFSTNLFPKPGTFKGITFYPYPICHNWIGRKVVTSFLCAVPRKPITILNFHHWYFVNKHEWNNNYRNGNPEKLVQSVPRSKEDSRTLFSMFELFIRNINALQRTGLVKITAEFRSQKANNSIDRTAVTRQLNQLICWYKNNYYYEPKYLPKHFEKFFFEK</sequence>
<organism evidence="2 3">
    <name type="scientific">miscellaneous Crenarchaeota group-1 archaeon SG8-32-1</name>
    <dbReference type="NCBI Taxonomy" id="1685124"/>
    <lineage>
        <taxon>Archaea</taxon>
        <taxon>Candidatus Bathyarchaeota</taxon>
        <taxon>MCG-1</taxon>
    </lineage>
</organism>
<dbReference type="AlphaFoldDB" id="A0A0M0BPE6"/>
<reference evidence="2 3" key="1">
    <citation type="submission" date="2015-06" db="EMBL/GenBank/DDBJ databases">
        <title>New insights into the roles of widespread benthic archaea in carbon and nitrogen cycling.</title>
        <authorList>
            <person name="Lazar C.S."/>
            <person name="Baker B.J."/>
            <person name="Seitz K.W."/>
            <person name="Hyde A.S."/>
            <person name="Dick G.J."/>
            <person name="Hinrichs K.-U."/>
            <person name="Teske A.P."/>
        </authorList>
    </citation>
    <scope>NUCLEOTIDE SEQUENCE [LARGE SCALE GENOMIC DNA]</scope>
    <source>
        <strain evidence="2">SG8-32-1</strain>
    </source>
</reference>
<dbReference type="GO" id="GO:0005975">
    <property type="term" value="P:carbohydrate metabolic process"/>
    <property type="evidence" value="ECO:0007669"/>
    <property type="project" value="InterPro"/>
</dbReference>
<evidence type="ECO:0000259" key="1">
    <source>
        <dbReference type="Pfam" id="PF01522"/>
    </source>
</evidence>
<proteinExistence type="predicted"/>
<gene>
    <name evidence="2" type="ORF">AC477_05140</name>
</gene>
<evidence type="ECO:0000313" key="3">
    <source>
        <dbReference type="Proteomes" id="UP000037237"/>
    </source>
</evidence>
<accession>A0A0M0BPE6</accession>
<dbReference type="SUPFAM" id="SSF88713">
    <property type="entry name" value="Glycoside hydrolase/deacetylase"/>
    <property type="match status" value="1"/>
</dbReference>
<dbReference type="InterPro" id="IPR002509">
    <property type="entry name" value="NODB_dom"/>
</dbReference>